<feature type="compositionally biased region" description="Basic and acidic residues" evidence="1">
    <location>
        <begin position="110"/>
        <end position="120"/>
    </location>
</feature>
<comment type="caution">
    <text evidence="2">The sequence shown here is derived from an EMBL/GenBank/DDBJ whole genome shotgun (WGS) entry which is preliminary data.</text>
</comment>
<dbReference type="Proteomes" id="UP001586593">
    <property type="component" value="Unassembled WGS sequence"/>
</dbReference>
<gene>
    <name evidence="2" type="ORF">VTK73DRAFT_148</name>
</gene>
<dbReference type="EMBL" id="JAZHXJ010000100">
    <property type="protein sequence ID" value="KAL1874794.1"/>
    <property type="molecule type" value="Genomic_DNA"/>
</dbReference>
<feature type="compositionally biased region" description="Basic and acidic residues" evidence="1">
    <location>
        <begin position="24"/>
        <end position="37"/>
    </location>
</feature>
<sequence>MFASGKRGVRVSADRQPLFFPREQVQKEETARKERTDCAWVSNAGHGQRLPDQGDKVTARSNEATNASRERRAPLRTTRLGSCYWIWDWRLGKPSSGTGCEVLSRVHQRACERQTSRDDENQSTEAGRYWAPHSKGRAAGVDLMGGRAPR</sequence>
<keyword evidence="3" id="KW-1185">Reference proteome</keyword>
<protein>
    <submittedName>
        <fullName evidence="2">Uncharacterized protein</fullName>
    </submittedName>
</protein>
<feature type="region of interest" description="Disordered" evidence="1">
    <location>
        <begin position="110"/>
        <end position="150"/>
    </location>
</feature>
<name>A0ABR3XFS8_9PEZI</name>
<accession>A0ABR3XFS8</accession>
<proteinExistence type="predicted"/>
<reference evidence="2 3" key="1">
    <citation type="journal article" date="2024" name="Commun. Biol.">
        <title>Comparative genomic analysis of thermophilic fungi reveals convergent evolutionary adaptations and gene losses.</title>
        <authorList>
            <person name="Steindorff A.S."/>
            <person name="Aguilar-Pontes M.V."/>
            <person name="Robinson A.J."/>
            <person name="Andreopoulos B."/>
            <person name="LaButti K."/>
            <person name="Kuo A."/>
            <person name="Mondo S."/>
            <person name="Riley R."/>
            <person name="Otillar R."/>
            <person name="Haridas S."/>
            <person name="Lipzen A."/>
            <person name="Grimwood J."/>
            <person name="Schmutz J."/>
            <person name="Clum A."/>
            <person name="Reid I.D."/>
            <person name="Moisan M.C."/>
            <person name="Butler G."/>
            <person name="Nguyen T.T.M."/>
            <person name="Dewar K."/>
            <person name="Conant G."/>
            <person name="Drula E."/>
            <person name="Henrissat B."/>
            <person name="Hansel C."/>
            <person name="Singer S."/>
            <person name="Hutchinson M.I."/>
            <person name="de Vries R.P."/>
            <person name="Natvig D.O."/>
            <person name="Powell A.J."/>
            <person name="Tsang A."/>
            <person name="Grigoriev I.V."/>
        </authorList>
    </citation>
    <scope>NUCLEOTIDE SEQUENCE [LARGE SCALE GENOMIC DNA]</scope>
    <source>
        <strain evidence="2 3">ATCC 24622</strain>
    </source>
</reference>
<organism evidence="2 3">
    <name type="scientific">Phialemonium thermophilum</name>
    <dbReference type="NCBI Taxonomy" id="223376"/>
    <lineage>
        <taxon>Eukaryota</taxon>
        <taxon>Fungi</taxon>
        <taxon>Dikarya</taxon>
        <taxon>Ascomycota</taxon>
        <taxon>Pezizomycotina</taxon>
        <taxon>Sordariomycetes</taxon>
        <taxon>Sordariomycetidae</taxon>
        <taxon>Cephalothecales</taxon>
        <taxon>Cephalothecaceae</taxon>
        <taxon>Phialemonium</taxon>
    </lineage>
</organism>
<feature type="region of interest" description="Disordered" evidence="1">
    <location>
        <begin position="22"/>
        <end position="73"/>
    </location>
</feature>
<evidence type="ECO:0000256" key="1">
    <source>
        <dbReference type="SAM" id="MobiDB-lite"/>
    </source>
</evidence>
<evidence type="ECO:0000313" key="2">
    <source>
        <dbReference type="EMBL" id="KAL1874794.1"/>
    </source>
</evidence>
<evidence type="ECO:0000313" key="3">
    <source>
        <dbReference type="Proteomes" id="UP001586593"/>
    </source>
</evidence>